<protein>
    <recommendedName>
        <fullName evidence="5">Helix-turn-helix domain-containing protein</fullName>
    </recommendedName>
</protein>
<feature type="compositionally biased region" description="Basic residues" evidence="2">
    <location>
        <begin position="157"/>
        <end position="166"/>
    </location>
</feature>
<evidence type="ECO:0000313" key="4">
    <source>
        <dbReference type="Proteomes" id="UP000199555"/>
    </source>
</evidence>
<sequence>MAGLSIREAVKHFDVSRPTLANALKTGKVTGVKDGQGVWSIDPAELARVYHARSAPEPSEPGNTDNPARSSPAEMSTVDTLLGGQLEALRESLTEAEKRAAENERRAIESEQRAAVAEALAEERKRILDETLKLIPPPAPLSTAPAAPAADPPSRPQSRRWHWPWS</sequence>
<proteinExistence type="predicted"/>
<reference evidence="4" key="1">
    <citation type="submission" date="2016-10" db="EMBL/GenBank/DDBJ databases">
        <authorList>
            <person name="Varghese N."/>
            <person name="Submissions S."/>
        </authorList>
    </citation>
    <scope>NUCLEOTIDE SEQUENCE [LARGE SCALE GENOMIC DNA]</scope>
    <source>
        <strain evidence="4">CGMCC 1.7655</strain>
    </source>
</reference>
<evidence type="ECO:0000256" key="2">
    <source>
        <dbReference type="SAM" id="MobiDB-lite"/>
    </source>
</evidence>
<evidence type="ECO:0000256" key="1">
    <source>
        <dbReference type="SAM" id="Coils"/>
    </source>
</evidence>
<dbReference type="EMBL" id="FNGE01000062">
    <property type="protein sequence ID" value="SDL97739.1"/>
    <property type="molecule type" value="Genomic_DNA"/>
</dbReference>
<dbReference type="Proteomes" id="UP000199555">
    <property type="component" value="Unassembled WGS sequence"/>
</dbReference>
<organism evidence="3 4">
    <name type="scientific">Paracoccus chinensis</name>
    <dbReference type="NCBI Taxonomy" id="525640"/>
    <lineage>
        <taxon>Bacteria</taxon>
        <taxon>Pseudomonadati</taxon>
        <taxon>Pseudomonadota</taxon>
        <taxon>Alphaproteobacteria</taxon>
        <taxon>Rhodobacterales</taxon>
        <taxon>Paracoccaceae</taxon>
        <taxon>Paracoccus</taxon>
    </lineage>
</organism>
<evidence type="ECO:0008006" key="5">
    <source>
        <dbReference type="Google" id="ProtNLM"/>
    </source>
</evidence>
<dbReference type="RefSeq" id="WP_139166818.1">
    <property type="nucleotide sequence ID" value="NZ_FNGE01000062.1"/>
</dbReference>
<keyword evidence="4" id="KW-1185">Reference proteome</keyword>
<name>A0A1G9PG73_9RHOB</name>
<dbReference type="STRING" id="525640.SAMN04487971_1621"/>
<evidence type="ECO:0000313" key="3">
    <source>
        <dbReference type="EMBL" id="SDL97739.1"/>
    </source>
</evidence>
<feature type="coiled-coil region" evidence="1">
    <location>
        <begin position="86"/>
        <end position="118"/>
    </location>
</feature>
<gene>
    <name evidence="3" type="ORF">SAMN04487971_1621</name>
</gene>
<dbReference type="OrthoDB" id="7909028at2"/>
<feature type="compositionally biased region" description="Polar residues" evidence="2">
    <location>
        <begin position="61"/>
        <end position="76"/>
    </location>
</feature>
<feature type="region of interest" description="Disordered" evidence="2">
    <location>
        <begin position="52"/>
        <end position="76"/>
    </location>
</feature>
<accession>A0A1G9PG73</accession>
<keyword evidence="1" id="KW-0175">Coiled coil</keyword>
<feature type="region of interest" description="Disordered" evidence="2">
    <location>
        <begin position="135"/>
        <end position="166"/>
    </location>
</feature>
<dbReference type="AlphaFoldDB" id="A0A1G9PG73"/>